<accession>A0ABV8SAK8</accession>
<dbReference type="InterPro" id="IPR005488">
    <property type="entry name" value="Etherase_MurQ"/>
</dbReference>
<name>A0ABV8SAK8_9BACL</name>
<dbReference type="NCBIfam" id="NF009222">
    <property type="entry name" value="PRK12570.1"/>
    <property type="match status" value="1"/>
</dbReference>
<comment type="caution">
    <text evidence="5">The sequence shown here is derived from an EMBL/GenBank/DDBJ whole genome shotgun (WGS) entry which is preliminary data.</text>
</comment>
<feature type="active site" evidence="3">
    <location>
        <position position="117"/>
    </location>
</feature>
<comment type="subunit">
    <text evidence="3">Homodimer.</text>
</comment>
<reference evidence="6" key="1">
    <citation type="journal article" date="2019" name="Int. J. Syst. Evol. Microbiol.">
        <title>The Global Catalogue of Microorganisms (GCM) 10K type strain sequencing project: providing services to taxonomists for standard genome sequencing and annotation.</title>
        <authorList>
            <consortium name="The Broad Institute Genomics Platform"/>
            <consortium name="The Broad Institute Genome Sequencing Center for Infectious Disease"/>
            <person name="Wu L."/>
            <person name="Ma J."/>
        </authorList>
    </citation>
    <scope>NUCLEOTIDE SEQUENCE [LARGE SCALE GENOMIC DNA]</scope>
    <source>
        <strain evidence="6">CGMCC 4.1641</strain>
    </source>
</reference>
<gene>
    <name evidence="3 5" type="primary">murQ</name>
    <name evidence="5" type="ORF">ACFO1S_14170</name>
</gene>
<dbReference type="Gene3D" id="1.10.8.1080">
    <property type="match status" value="1"/>
</dbReference>
<evidence type="ECO:0000259" key="4">
    <source>
        <dbReference type="PROSITE" id="PS51464"/>
    </source>
</evidence>
<keyword evidence="1 3" id="KW-0456">Lyase</keyword>
<dbReference type="PROSITE" id="PS51464">
    <property type="entry name" value="SIS"/>
    <property type="match status" value="1"/>
</dbReference>
<dbReference type="Gene3D" id="3.40.50.10490">
    <property type="entry name" value="Glucose-6-phosphate isomerase like protein, domain 1"/>
    <property type="match status" value="1"/>
</dbReference>
<dbReference type="Pfam" id="PF22645">
    <property type="entry name" value="GKRP_SIS_N"/>
    <property type="match status" value="1"/>
</dbReference>
<dbReference type="NCBIfam" id="NF003915">
    <property type="entry name" value="PRK05441.1"/>
    <property type="match status" value="1"/>
</dbReference>
<dbReference type="PANTHER" id="PTHR10088">
    <property type="entry name" value="GLUCOKINASE REGULATORY PROTEIN"/>
    <property type="match status" value="1"/>
</dbReference>
<dbReference type="CDD" id="cd05007">
    <property type="entry name" value="SIS_Etherase"/>
    <property type="match status" value="1"/>
</dbReference>
<feature type="active site" description="Proton donor" evidence="3">
    <location>
        <position position="86"/>
    </location>
</feature>
<feature type="domain" description="SIS" evidence="4">
    <location>
        <begin position="58"/>
        <end position="221"/>
    </location>
</feature>
<keyword evidence="6" id="KW-1185">Reference proteome</keyword>
<dbReference type="InterPro" id="IPR040190">
    <property type="entry name" value="MURQ/GCKR"/>
</dbReference>
<evidence type="ECO:0000256" key="3">
    <source>
        <dbReference type="HAMAP-Rule" id="MF_00068"/>
    </source>
</evidence>
<comment type="pathway">
    <text evidence="3">Amino-sugar metabolism; N-acetylmuramate degradation.</text>
</comment>
<comment type="function">
    <text evidence="3">Specifically catalyzes the cleavage of the D-lactyl ether substituent of MurNAc 6-phosphate, producing GlcNAc 6-phosphate and D-lactate.</text>
</comment>
<dbReference type="EMBL" id="JBHSED010000029">
    <property type="protein sequence ID" value="MFC4304571.1"/>
    <property type="molecule type" value="Genomic_DNA"/>
</dbReference>
<dbReference type="InterPro" id="IPR046348">
    <property type="entry name" value="SIS_dom_sf"/>
</dbReference>
<evidence type="ECO:0000313" key="5">
    <source>
        <dbReference type="EMBL" id="MFC4304571.1"/>
    </source>
</evidence>
<dbReference type="InterPro" id="IPR005486">
    <property type="entry name" value="Glucokinase_regulatory_CS"/>
</dbReference>
<organism evidence="5 6">
    <name type="scientific">Cohnella boryungensis</name>
    <dbReference type="NCBI Taxonomy" id="768479"/>
    <lineage>
        <taxon>Bacteria</taxon>
        <taxon>Bacillati</taxon>
        <taxon>Bacillota</taxon>
        <taxon>Bacilli</taxon>
        <taxon>Bacillales</taxon>
        <taxon>Paenibacillaceae</taxon>
        <taxon>Cohnella</taxon>
    </lineage>
</organism>
<proteinExistence type="inferred from homology"/>
<evidence type="ECO:0000256" key="2">
    <source>
        <dbReference type="ARBA" id="ARBA00023277"/>
    </source>
</evidence>
<sequence length="307" mass="32637">MLVDTLQHLVTEQRNLRSLDLSELSIEEIVFIMNEEDQTVASSVSKVLPVIGQAIAAIVARMKQGGRLIYTGAGTSGRIGVLDASECPPTFGVDYETVIAVMAGGDDAFIKAAEGAEDDEAQAVLDLKSKGLAPSDVVVGLTASGRTPYVKGALQYARQIGAEAISISCNLDSIVSEFADHAIEVEVGPEILTGSTRLKAASAQKMILNMISTISMIKLGKVYQNLMMDLHVSNMKLKERAIRIVKTATGASYEEAEQALTEADNHVKTAVVMINASVSLEAARHALDETEGFVTRAIESARSALGK</sequence>
<comment type="catalytic activity">
    <reaction evidence="3">
        <text>N-acetyl-D-muramate 6-phosphate + H2O = N-acetyl-D-glucosamine 6-phosphate + (R)-lactate</text>
        <dbReference type="Rhea" id="RHEA:26410"/>
        <dbReference type="ChEBI" id="CHEBI:15377"/>
        <dbReference type="ChEBI" id="CHEBI:16004"/>
        <dbReference type="ChEBI" id="CHEBI:57513"/>
        <dbReference type="ChEBI" id="CHEBI:58722"/>
        <dbReference type="EC" id="4.2.1.126"/>
    </reaction>
</comment>
<protein>
    <recommendedName>
        <fullName evidence="3">N-acetylmuramic acid 6-phosphate etherase</fullName>
        <shortName evidence="3">MurNAc-6-P etherase</shortName>
        <ecNumber evidence="3">4.2.1.126</ecNumber>
    </recommendedName>
    <alternativeName>
        <fullName evidence="3">N-acetylmuramic acid 6-phosphate hydrolase</fullName>
    </alternativeName>
    <alternativeName>
        <fullName evidence="3">N-acetylmuramic acid 6-phosphate lyase</fullName>
    </alternativeName>
</protein>
<dbReference type="GO" id="GO:0016829">
    <property type="term" value="F:lyase activity"/>
    <property type="evidence" value="ECO:0007669"/>
    <property type="project" value="UniProtKB-KW"/>
</dbReference>
<evidence type="ECO:0000256" key="1">
    <source>
        <dbReference type="ARBA" id="ARBA00023239"/>
    </source>
</evidence>
<evidence type="ECO:0000313" key="6">
    <source>
        <dbReference type="Proteomes" id="UP001595755"/>
    </source>
</evidence>
<dbReference type="NCBIfam" id="TIGR00274">
    <property type="entry name" value="N-acetylmuramic acid 6-phosphate etherase"/>
    <property type="match status" value="1"/>
</dbReference>
<dbReference type="Proteomes" id="UP001595755">
    <property type="component" value="Unassembled WGS sequence"/>
</dbReference>
<dbReference type="SUPFAM" id="SSF53697">
    <property type="entry name" value="SIS domain"/>
    <property type="match status" value="1"/>
</dbReference>
<keyword evidence="2 3" id="KW-0119">Carbohydrate metabolism</keyword>
<dbReference type="EC" id="4.2.1.126" evidence="3"/>
<dbReference type="Pfam" id="PF20741">
    <property type="entry name" value="GKRP-like_C"/>
    <property type="match status" value="1"/>
</dbReference>
<dbReference type="HAMAP" id="MF_00068">
    <property type="entry name" value="MurQ"/>
    <property type="match status" value="1"/>
</dbReference>
<comment type="similarity">
    <text evidence="3">Belongs to the GCKR-like family. MurNAc-6-P etherase subfamily.</text>
</comment>
<dbReference type="InterPro" id="IPR001347">
    <property type="entry name" value="SIS_dom"/>
</dbReference>
<comment type="miscellaneous">
    <text evidence="3">A lyase-type mechanism (elimination/hydration) is suggested for the cleavage of the lactyl ether bond of MurNAc 6-phosphate, with the formation of an alpha,beta-unsaturated aldehyde intermediate with (E)-stereochemistry, followed by the syn addition of water to give product.</text>
</comment>
<dbReference type="PROSITE" id="PS01272">
    <property type="entry name" value="GCKR"/>
    <property type="match status" value="1"/>
</dbReference>
<dbReference type="PANTHER" id="PTHR10088:SF4">
    <property type="entry name" value="GLUCOKINASE REGULATORY PROTEIN"/>
    <property type="match status" value="1"/>
</dbReference>